<comment type="caution">
    <text evidence="2">The sequence shown here is derived from an EMBL/GenBank/DDBJ whole genome shotgun (WGS) entry which is preliminary data.</text>
</comment>
<name>A0A699STA7_TANCI</name>
<feature type="compositionally biased region" description="Basic and acidic residues" evidence="1">
    <location>
        <begin position="62"/>
        <end position="71"/>
    </location>
</feature>
<proteinExistence type="predicted"/>
<feature type="non-terminal residue" evidence="2">
    <location>
        <position position="1"/>
    </location>
</feature>
<sequence length="109" mass="12114">DNTYDTSENTKFAKQPIMENLPNIGKTNALSKPITSNSVSTPQESKGVNINKVIAPGMFRINPDKTSREAKNVPNSVRARNRTKPITVSQPPVFTKKYVNYDLNFLSST</sequence>
<feature type="region of interest" description="Disordered" evidence="1">
    <location>
        <begin position="62"/>
        <end position="84"/>
    </location>
</feature>
<dbReference type="EMBL" id="BKCJ011189807">
    <property type="protein sequence ID" value="GFD01197.1"/>
    <property type="molecule type" value="Genomic_DNA"/>
</dbReference>
<gene>
    <name evidence="2" type="ORF">Tci_873166</name>
</gene>
<organism evidence="2">
    <name type="scientific">Tanacetum cinerariifolium</name>
    <name type="common">Dalmatian daisy</name>
    <name type="synonym">Chrysanthemum cinerariifolium</name>
    <dbReference type="NCBI Taxonomy" id="118510"/>
    <lineage>
        <taxon>Eukaryota</taxon>
        <taxon>Viridiplantae</taxon>
        <taxon>Streptophyta</taxon>
        <taxon>Embryophyta</taxon>
        <taxon>Tracheophyta</taxon>
        <taxon>Spermatophyta</taxon>
        <taxon>Magnoliopsida</taxon>
        <taxon>eudicotyledons</taxon>
        <taxon>Gunneridae</taxon>
        <taxon>Pentapetalae</taxon>
        <taxon>asterids</taxon>
        <taxon>campanulids</taxon>
        <taxon>Asterales</taxon>
        <taxon>Asteraceae</taxon>
        <taxon>Asteroideae</taxon>
        <taxon>Anthemideae</taxon>
        <taxon>Anthemidinae</taxon>
        <taxon>Tanacetum</taxon>
    </lineage>
</organism>
<feature type="region of interest" description="Disordered" evidence="1">
    <location>
        <begin position="23"/>
        <end position="45"/>
    </location>
</feature>
<feature type="compositionally biased region" description="Polar residues" evidence="1">
    <location>
        <begin position="25"/>
        <end position="45"/>
    </location>
</feature>
<evidence type="ECO:0000313" key="2">
    <source>
        <dbReference type="EMBL" id="GFD01197.1"/>
    </source>
</evidence>
<dbReference type="AlphaFoldDB" id="A0A699STA7"/>
<reference evidence="2" key="1">
    <citation type="journal article" date="2019" name="Sci. Rep.">
        <title>Draft genome of Tanacetum cinerariifolium, the natural source of mosquito coil.</title>
        <authorList>
            <person name="Yamashiro T."/>
            <person name="Shiraishi A."/>
            <person name="Satake H."/>
            <person name="Nakayama K."/>
        </authorList>
    </citation>
    <scope>NUCLEOTIDE SEQUENCE</scope>
</reference>
<accession>A0A699STA7</accession>
<evidence type="ECO:0000256" key="1">
    <source>
        <dbReference type="SAM" id="MobiDB-lite"/>
    </source>
</evidence>
<protein>
    <submittedName>
        <fullName evidence="2">Uncharacterized protein</fullName>
    </submittedName>
</protein>